<feature type="transmembrane region" description="Helical" evidence="12">
    <location>
        <begin position="568"/>
        <end position="588"/>
    </location>
</feature>
<dbReference type="FunFam" id="3.40.50.300:FF:000179">
    <property type="entry name" value="ABC transporter G family member 34"/>
    <property type="match status" value="1"/>
</dbReference>
<feature type="transmembrane region" description="Helical" evidence="12">
    <location>
        <begin position="619"/>
        <end position="641"/>
    </location>
</feature>
<dbReference type="GO" id="GO:0005524">
    <property type="term" value="F:ATP binding"/>
    <property type="evidence" value="ECO:0007669"/>
    <property type="project" value="UniProtKB-KW"/>
</dbReference>
<evidence type="ECO:0000259" key="13">
    <source>
        <dbReference type="PROSITE" id="PS50893"/>
    </source>
</evidence>
<dbReference type="OrthoDB" id="659169at2759"/>
<dbReference type="GO" id="GO:0016020">
    <property type="term" value="C:membrane"/>
    <property type="evidence" value="ECO:0007669"/>
    <property type="project" value="UniProtKB-SubCell"/>
</dbReference>
<feature type="transmembrane region" description="Helical" evidence="12">
    <location>
        <begin position="1412"/>
        <end position="1441"/>
    </location>
</feature>
<dbReference type="InterPro" id="IPR013581">
    <property type="entry name" value="PDR_assoc"/>
</dbReference>
<keyword evidence="5" id="KW-0677">Repeat</keyword>
<keyword evidence="3" id="KW-0813">Transport</keyword>
<keyword evidence="9 12" id="KW-0472">Membrane</keyword>
<dbReference type="Proteomes" id="UP001151287">
    <property type="component" value="Unassembled WGS sequence"/>
</dbReference>
<dbReference type="InterPro" id="IPR029481">
    <property type="entry name" value="ABC_trans_N"/>
</dbReference>
<accession>A0A9P9ZAE1</accession>
<proteinExistence type="inferred from homology"/>
<keyword evidence="6" id="KW-0547">Nucleotide-binding</keyword>
<evidence type="ECO:0000256" key="9">
    <source>
        <dbReference type="ARBA" id="ARBA00023136"/>
    </source>
</evidence>
<sequence>MENQERTLQRSGSSLRDTSSRIEGSGLQRTGSWLRATSARSSAFIHLSKDEDDEEDLKWAALEKLPTFARARKGILKGNEGETLEVDVEALGNVERKMLMDQLMRATNEDNEKFFRKMKNRLDTVGIEMPTIEVRYQDLKIHAEAYVGGRALPSIANYFLNKIEGFLSCLHVLPSKKRPITILDNVSGIIKPGRLTLLLGPPGSGKTSLLLALAGKLASDLKVSGEITYNGHKMNEFVPERTSAYISQHDTHIGEMTVRETLNFSAKCQGVGTRYDMLLELVRREKEANLKPDPEIDLFMKALSLKGQENVITDYILKILGLDVCADTLVGDEMLRGISGGQKKRLTIGEMIVGPSRALFMDEISNGLDSSTTFQIVKSIRQATQILGGTTVVALLQPAPETYELFDDILLLSEGWIVYQGPRGHVLEFFELMGFKCPERKDVADFLQEVTSRKDQQQYWVHSQETYKFIPVSEFSNAFWSFHVGRSLSMELSIPFDKSKNHPAALTKSKYGIGKKELLKACFKREFILMKRNSFVYIFKLIQIFLSSILVSTVFLRTQMHHRSVEDGIVYMGVLFQGLSMHTLYGLLELAMTVFKLPVFFKQRDFRFFPAWAYAIPTWLLKIPVTFVECAVYVFMTYYTIGCDPNIQRMFRQLLIFTLMSQIGSSLFRLLGACGREQVTANTYGSFAATMLFVFGGFILSRKSIKVWWAWASWATPFMYAYNAVVVNEFLGHNWRHVINSTVSTETLGVQVIKSHDLFHDPKWYWIGVGALIGFLFIYNLLYAAALSFLNPIAKGWTIVDGSDEKLTNRTEDNTSTHKDRKMIKMTSAKPDGNTSEYGKKKGMVLPFPPLSIVFEDIKYSVDMPKELRAGVQRDRLMLLKGASGAFRPGVLTALMGVTGAGKTTLMDVLAGRKTGGYIEGNISISGYPKKAETFARISGYCEQNDIHSPNVTVLESLIYSAWLRLPKEIDSKSREMFIEEMMELVELTSLRNALVGLPMVNGLSTEQRKRLTIAVELVANPSIIFMDEPTSGLDARAAAIVMRTIRNTVNTGRTVVCTIHQPSIDIFDSFDEVFLMKRGGEEIYFGPIGHKGSELINYFESIPGISKIKDGYNPATWMLEVSTMAQEAALGINFTDIYHNSELYRKNKALIAELSTPPPGARDLRFPTRYSQSFLTQCLACLWKQHNSYWRNPSYNAVRFVFTIILALLMGTIFWKLGGKRGSPQQLFNAMGSMYTALMFMGMQNSQVVLPVVDTERTVFYREKFAGMYSALPYAAAQVIIEIPYTLAQAIIYSILTYSMLEFQWTLVKFFWYSFFTFFTLLCFSYYGIMISAVTPNAHVASVSAAGFYCIWNIFAGFVIPQPRLPTWYRWYFWVCPVSWALYGLMVSQFGDVNDIMDNGISVKDFIREYFGYNASFLPAAAIAIVGFTIIFATSFAFAIKTLNFQKR</sequence>
<organism evidence="14 15">
    <name type="scientific">Rhynchospora breviuscula</name>
    <dbReference type="NCBI Taxonomy" id="2022672"/>
    <lineage>
        <taxon>Eukaryota</taxon>
        <taxon>Viridiplantae</taxon>
        <taxon>Streptophyta</taxon>
        <taxon>Embryophyta</taxon>
        <taxon>Tracheophyta</taxon>
        <taxon>Spermatophyta</taxon>
        <taxon>Magnoliopsida</taxon>
        <taxon>Liliopsida</taxon>
        <taxon>Poales</taxon>
        <taxon>Cyperaceae</taxon>
        <taxon>Cyperoideae</taxon>
        <taxon>Rhynchosporeae</taxon>
        <taxon>Rhynchospora</taxon>
    </lineage>
</organism>
<evidence type="ECO:0000256" key="4">
    <source>
        <dbReference type="ARBA" id="ARBA00022692"/>
    </source>
</evidence>
<dbReference type="Pfam" id="PF14510">
    <property type="entry name" value="ABC_trans_N"/>
    <property type="match status" value="1"/>
</dbReference>
<dbReference type="InterPro" id="IPR043926">
    <property type="entry name" value="ABCG_dom"/>
</dbReference>
<dbReference type="CDD" id="cd03232">
    <property type="entry name" value="ABCG_PDR_domain2"/>
    <property type="match status" value="1"/>
</dbReference>
<evidence type="ECO:0000256" key="12">
    <source>
        <dbReference type="SAM" id="Phobius"/>
    </source>
</evidence>
<keyword evidence="8 12" id="KW-1133">Transmembrane helix</keyword>
<dbReference type="PANTHER" id="PTHR48040:SF35">
    <property type="entry name" value="ABC TRANSPORTER G FAMILY MEMBER 39-LIKE"/>
    <property type="match status" value="1"/>
</dbReference>
<dbReference type="EMBL" id="JAMQYH010000005">
    <property type="protein sequence ID" value="KAJ1685330.1"/>
    <property type="molecule type" value="Genomic_DNA"/>
</dbReference>
<feature type="transmembrane region" description="Helical" evidence="12">
    <location>
        <begin position="535"/>
        <end position="556"/>
    </location>
</feature>
<feature type="transmembrane region" description="Helical" evidence="12">
    <location>
        <begin position="683"/>
        <end position="700"/>
    </location>
</feature>
<evidence type="ECO:0000256" key="11">
    <source>
        <dbReference type="SAM" id="MobiDB-lite"/>
    </source>
</evidence>
<dbReference type="PANTHER" id="PTHR48040">
    <property type="entry name" value="PLEIOTROPIC DRUG RESISTANCE PROTEIN 1-LIKE ISOFORM X1"/>
    <property type="match status" value="1"/>
</dbReference>
<dbReference type="SMART" id="SM00382">
    <property type="entry name" value="AAA"/>
    <property type="match status" value="2"/>
</dbReference>
<feature type="transmembrane region" description="Helical" evidence="12">
    <location>
        <begin position="1198"/>
        <end position="1216"/>
    </location>
</feature>
<comment type="function">
    <text evidence="10">May be a general defense protein.</text>
</comment>
<dbReference type="Pfam" id="PF08370">
    <property type="entry name" value="PDR_assoc"/>
    <property type="match status" value="1"/>
</dbReference>
<evidence type="ECO:0000256" key="3">
    <source>
        <dbReference type="ARBA" id="ARBA00022448"/>
    </source>
</evidence>
<dbReference type="InterPro" id="IPR003593">
    <property type="entry name" value="AAA+_ATPase"/>
</dbReference>
<dbReference type="InterPro" id="IPR034003">
    <property type="entry name" value="ABCG_PDR_2"/>
</dbReference>
<feature type="transmembrane region" description="Helical" evidence="12">
    <location>
        <begin position="1341"/>
        <end position="1360"/>
    </location>
</feature>
<keyword evidence="15" id="KW-1185">Reference proteome</keyword>
<feature type="transmembrane region" description="Helical" evidence="12">
    <location>
        <begin position="1311"/>
        <end position="1335"/>
    </location>
</feature>
<evidence type="ECO:0000256" key="7">
    <source>
        <dbReference type="ARBA" id="ARBA00022840"/>
    </source>
</evidence>
<comment type="similarity">
    <text evidence="2">Belongs to the ABC transporter superfamily. ABCG family. PDR (TC 3.A.1.205) subfamily.</text>
</comment>
<dbReference type="InterPro" id="IPR003439">
    <property type="entry name" value="ABC_transporter-like_ATP-bd"/>
</dbReference>
<dbReference type="PROSITE" id="PS00211">
    <property type="entry name" value="ABC_TRANSPORTER_1"/>
    <property type="match status" value="1"/>
</dbReference>
<dbReference type="InterPro" id="IPR013525">
    <property type="entry name" value="ABC2_TM"/>
</dbReference>
<name>A0A9P9ZAE1_9POAL</name>
<dbReference type="Pfam" id="PF19055">
    <property type="entry name" value="ABC2_membrane_7"/>
    <property type="match status" value="1"/>
</dbReference>
<comment type="subcellular location">
    <subcellularLocation>
        <location evidence="1">Membrane</location>
        <topology evidence="1">Multi-pass membrane protein</topology>
    </subcellularLocation>
</comment>
<feature type="domain" description="ABC transporter" evidence="13">
    <location>
        <begin position="853"/>
        <end position="1104"/>
    </location>
</feature>
<keyword evidence="7" id="KW-0067">ATP-binding</keyword>
<evidence type="ECO:0000256" key="8">
    <source>
        <dbReference type="ARBA" id="ARBA00022989"/>
    </source>
</evidence>
<dbReference type="GO" id="GO:0016887">
    <property type="term" value="F:ATP hydrolysis activity"/>
    <property type="evidence" value="ECO:0007669"/>
    <property type="project" value="InterPro"/>
</dbReference>
<evidence type="ECO:0000256" key="2">
    <source>
        <dbReference type="ARBA" id="ARBA00006012"/>
    </source>
</evidence>
<feature type="compositionally biased region" description="Basic and acidic residues" evidence="11">
    <location>
        <begin position="808"/>
        <end position="818"/>
    </location>
</feature>
<evidence type="ECO:0000256" key="1">
    <source>
        <dbReference type="ARBA" id="ARBA00004141"/>
    </source>
</evidence>
<feature type="transmembrane region" description="Helical" evidence="12">
    <location>
        <begin position="1372"/>
        <end position="1392"/>
    </location>
</feature>
<evidence type="ECO:0000313" key="14">
    <source>
        <dbReference type="EMBL" id="KAJ1685330.1"/>
    </source>
</evidence>
<dbReference type="PROSITE" id="PS50893">
    <property type="entry name" value="ABC_TRANSPORTER_2"/>
    <property type="match status" value="2"/>
</dbReference>
<dbReference type="FunFam" id="3.40.50.300:FF:000059">
    <property type="entry name" value="ABC transporter G family member 40"/>
    <property type="match status" value="1"/>
</dbReference>
<comment type="caution">
    <text evidence="14">The sequence shown here is derived from an EMBL/GenBank/DDBJ whole genome shotgun (WGS) entry which is preliminary data.</text>
</comment>
<feature type="transmembrane region" description="Helical" evidence="12">
    <location>
        <begin position="1276"/>
        <end position="1299"/>
    </location>
</feature>
<evidence type="ECO:0000256" key="5">
    <source>
        <dbReference type="ARBA" id="ARBA00022737"/>
    </source>
</evidence>
<dbReference type="GO" id="GO:0140359">
    <property type="term" value="F:ABC-type transporter activity"/>
    <property type="evidence" value="ECO:0007669"/>
    <property type="project" value="InterPro"/>
</dbReference>
<dbReference type="Pfam" id="PF01061">
    <property type="entry name" value="ABC2_membrane"/>
    <property type="match status" value="2"/>
</dbReference>
<protein>
    <recommendedName>
        <fullName evidence="13">ABC transporter domain-containing protein</fullName>
    </recommendedName>
</protein>
<feature type="region of interest" description="Disordered" evidence="11">
    <location>
        <begin position="808"/>
        <end position="837"/>
    </location>
</feature>
<feature type="transmembrane region" description="Helical" evidence="12">
    <location>
        <begin position="764"/>
        <end position="786"/>
    </location>
</feature>
<dbReference type="Pfam" id="PF00005">
    <property type="entry name" value="ABC_tran"/>
    <property type="match status" value="2"/>
</dbReference>
<gene>
    <name evidence="14" type="ORF">LUZ63_016720</name>
</gene>
<keyword evidence="4 12" id="KW-0812">Transmembrane</keyword>
<evidence type="ECO:0000313" key="15">
    <source>
        <dbReference type="Proteomes" id="UP001151287"/>
    </source>
</evidence>
<dbReference type="Gene3D" id="3.40.50.300">
    <property type="entry name" value="P-loop containing nucleotide triphosphate hydrolases"/>
    <property type="match status" value="2"/>
</dbReference>
<feature type="transmembrane region" description="Helical" evidence="12">
    <location>
        <begin position="653"/>
        <end position="671"/>
    </location>
</feature>
<evidence type="ECO:0000256" key="6">
    <source>
        <dbReference type="ARBA" id="ARBA00022741"/>
    </source>
</evidence>
<feature type="domain" description="ABC transporter" evidence="13">
    <location>
        <begin position="167"/>
        <end position="439"/>
    </location>
</feature>
<dbReference type="InterPro" id="IPR027417">
    <property type="entry name" value="P-loop_NTPase"/>
</dbReference>
<dbReference type="SUPFAM" id="SSF52540">
    <property type="entry name" value="P-loop containing nucleoside triphosphate hydrolases"/>
    <property type="match status" value="2"/>
</dbReference>
<feature type="region of interest" description="Disordered" evidence="11">
    <location>
        <begin position="1"/>
        <end position="27"/>
    </location>
</feature>
<dbReference type="InterPro" id="IPR017871">
    <property type="entry name" value="ABC_transporter-like_CS"/>
</dbReference>
<evidence type="ECO:0000256" key="10">
    <source>
        <dbReference type="ARBA" id="ARBA00037747"/>
    </source>
</evidence>
<reference evidence="14" key="1">
    <citation type="journal article" date="2022" name="Cell">
        <title>Repeat-based holocentromeres influence genome architecture and karyotype evolution.</title>
        <authorList>
            <person name="Hofstatter P.G."/>
            <person name="Thangavel G."/>
            <person name="Lux T."/>
            <person name="Neumann P."/>
            <person name="Vondrak T."/>
            <person name="Novak P."/>
            <person name="Zhang M."/>
            <person name="Costa L."/>
            <person name="Castellani M."/>
            <person name="Scott A."/>
            <person name="Toegelov H."/>
            <person name="Fuchs J."/>
            <person name="Mata-Sucre Y."/>
            <person name="Dias Y."/>
            <person name="Vanzela A.L.L."/>
            <person name="Huettel B."/>
            <person name="Almeida C.C.S."/>
            <person name="Simkova H."/>
            <person name="Souza G."/>
            <person name="Pedrosa-Harand A."/>
            <person name="Macas J."/>
            <person name="Mayer K.F.X."/>
            <person name="Houben A."/>
            <person name="Marques A."/>
        </authorList>
    </citation>
    <scope>NUCLEOTIDE SEQUENCE</scope>
    <source>
        <strain evidence="14">RhyBre1mFocal</strain>
    </source>
</reference>